<dbReference type="HOGENOM" id="CLU_458832_0_0_1"/>
<name>M1V699_CYAM1</name>
<dbReference type="Gramene" id="CMQ073CT">
    <property type="protein sequence ID" value="CMQ073CT"/>
    <property type="gene ID" value="CMQ073C"/>
</dbReference>
<dbReference type="InterPro" id="IPR005522">
    <property type="entry name" value="IPK"/>
</dbReference>
<dbReference type="GeneID" id="16996508"/>
<reference evidence="6 7" key="2">
    <citation type="journal article" date="2007" name="BMC Biol.">
        <title>A 100%-complete sequence reveals unusually simple genomic features in the hot-spring red alga Cyanidioschyzon merolae.</title>
        <authorList>
            <person name="Nozaki H."/>
            <person name="Takano H."/>
            <person name="Misumi O."/>
            <person name="Terasawa K."/>
            <person name="Matsuzaki M."/>
            <person name="Maruyama S."/>
            <person name="Nishida K."/>
            <person name="Yagisawa F."/>
            <person name="Yoshida Y."/>
            <person name="Fujiwara T."/>
            <person name="Takio S."/>
            <person name="Tamura K."/>
            <person name="Chung S.J."/>
            <person name="Nakamura S."/>
            <person name="Kuroiwa H."/>
            <person name="Tanaka K."/>
            <person name="Sato N."/>
            <person name="Kuroiwa T."/>
        </authorList>
    </citation>
    <scope>NUCLEOTIDE SEQUENCE [LARGE SCALE GENOMIC DNA]</scope>
    <source>
        <strain evidence="6 7">10D</strain>
    </source>
</reference>
<dbReference type="PANTHER" id="PTHR12400:SF21">
    <property type="entry name" value="KINASE"/>
    <property type="match status" value="1"/>
</dbReference>
<evidence type="ECO:0000256" key="3">
    <source>
        <dbReference type="ARBA" id="ARBA00022777"/>
    </source>
</evidence>
<evidence type="ECO:0000256" key="4">
    <source>
        <dbReference type="RuleBase" id="RU363090"/>
    </source>
</evidence>
<dbReference type="STRING" id="280699.M1V699"/>
<organism evidence="6 7">
    <name type="scientific">Cyanidioschyzon merolae (strain NIES-3377 / 10D)</name>
    <name type="common">Unicellular red alga</name>
    <dbReference type="NCBI Taxonomy" id="280699"/>
    <lineage>
        <taxon>Eukaryota</taxon>
        <taxon>Rhodophyta</taxon>
        <taxon>Bangiophyceae</taxon>
        <taxon>Cyanidiales</taxon>
        <taxon>Cyanidiaceae</taxon>
        <taxon>Cyanidioschyzon</taxon>
    </lineage>
</organism>
<gene>
    <name evidence="6" type="ORF">CYME_CMQ073C</name>
</gene>
<dbReference type="OrthoDB" id="2573163at2759"/>
<proteinExistence type="inferred from homology"/>
<dbReference type="GO" id="GO:0005737">
    <property type="term" value="C:cytoplasm"/>
    <property type="evidence" value="ECO:0007669"/>
    <property type="project" value="TreeGrafter"/>
</dbReference>
<evidence type="ECO:0000313" key="6">
    <source>
        <dbReference type="EMBL" id="BAM81995.1"/>
    </source>
</evidence>
<dbReference type="EC" id="2.7.-.-" evidence="4"/>
<dbReference type="GO" id="GO:0000828">
    <property type="term" value="F:inositol hexakisphosphate kinase activity"/>
    <property type="evidence" value="ECO:0007669"/>
    <property type="project" value="TreeGrafter"/>
</dbReference>
<keyword evidence="3 4" id="KW-0418">Kinase</keyword>
<evidence type="ECO:0000313" key="7">
    <source>
        <dbReference type="Proteomes" id="UP000007014"/>
    </source>
</evidence>
<dbReference type="Gene3D" id="3.30.470.160">
    <property type="entry name" value="Inositol polyphosphate kinase"/>
    <property type="match status" value="1"/>
</dbReference>
<evidence type="ECO:0000256" key="1">
    <source>
        <dbReference type="ARBA" id="ARBA00007374"/>
    </source>
</evidence>
<dbReference type="AlphaFoldDB" id="M1V699"/>
<dbReference type="PANTHER" id="PTHR12400">
    <property type="entry name" value="INOSITOL POLYPHOSPHATE KINASE"/>
    <property type="match status" value="1"/>
</dbReference>
<feature type="region of interest" description="Disordered" evidence="5">
    <location>
        <begin position="1"/>
        <end position="25"/>
    </location>
</feature>
<evidence type="ECO:0000256" key="5">
    <source>
        <dbReference type="SAM" id="MobiDB-lite"/>
    </source>
</evidence>
<dbReference type="KEGG" id="cme:CYME_CMQ073C"/>
<dbReference type="GO" id="GO:0046854">
    <property type="term" value="P:phosphatidylinositol phosphate biosynthetic process"/>
    <property type="evidence" value="ECO:0007669"/>
    <property type="project" value="TreeGrafter"/>
</dbReference>
<comment type="similarity">
    <text evidence="1 4">Belongs to the inositol phosphokinase (IPK) family.</text>
</comment>
<dbReference type="SUPFAM" id="SSF56104">
    <property type="entry name" value="SAICAR synthase-like"/>
    <property type="match status" value="1"/>
</dbReference>
<dbReference type="InterPro" id="IPR038286">
    <property type="entry name" value="IPK_sf"/>
</dbReference>
<dbReference type="eggNOG" id="KOG1620">
    <property type="taxonomic scope" value="Eukaryota"/>
</dbReference>
<dbReference type="OMA" id="HITIPPQ"/>
<dbReference type="Proteomes" id="UP000007014">
    <property type="component" value="Chromosome 17"/>
</dbReference>
<dbReference type="EMBL" id="AP006499">
    <property type="protein sequence ID" value="BAM81995.1"/>
    <property type="molecule type" value="Genomic_DNA"/>
</dbReference>
<accession>M1V699</accession>
<evidence type="ECO:0000256" key="2">
    <source>
        <dbReference type="ARBA" id="ARBA00022679"/>
    </source>
</evidence>
<dbReference type="RefSeq" id="XP_005538031.1">
    <property type="nucleotide sequence ID" value="XM_005537974.1"/>
</dbReference>
<dbReference type="Pfam" id="PF03770">
    <property type="entry name" value="IPK"/>
    <property type="match status" value="1"/>
</dbReference>
<dbReference type="GO" id="GO:0005634">
    <property type="term" value="C:nucleus"/>
    <property type="evidence" value="ECO:0007669"/>
    <property type="project" value="TreeGrafter"/>
</dbReference>
<dbReference type="GO" id="GO:0032958">
    <property type="term" value="P:inositol phosphate biosynthetic process"/>
    <property type="evidence" value="ECO:0007669"/>
    <property type="project" value="InterPro"/>
</dbReference>
<reference evidence="6 7" key="1">
    <citation type="journal article" date="2004" name="Nature">
        <title>Genome sequence of the ultrasmall unicellular red alga Cyanidioschyzon merolae 10D.</title>
        <authorList>
            <person name="Matsuzaki M."/>
            <person name="Misumi O."/>
            <person name="Shin-i T."/>
            <person name="Maruyama S."/>
            <person name="Takahara M."/>
            <person name="Miyagishima S."/>
            <person name="Mori T."/>
            <person name="Nishida K."/>
            <person name="Yagisawa F."/>
            <person name="Nishida K."/>
            <person name="Yoshida Y."/>
            <person name="Nishimura Y."/>
            <person name="Nakao S."/>
            <person name="Kobayashi T."/>
            <person name="Momoyama Y."/>
            <person name="Higashiyama T."/>
            <person name="Minoda A."/>
            <person name="Sano M."/>
            <person name="Nomoto H."/>
            <person name="Oishi K."/>
            <person name="Hayashi H."/>
            <person name="Ohta F."/>
            <person name="Nishizaka S."/>
            <person name="Haga S."/>
            <person name="Miura S."/>
            <person name="Morishita T."/>
            <person name="Kabeya Y."/>
            <person name="Terasawa K."/>
            <person name="Suzuki Y."/>
            <person name="Ishii Y."/>
            <person name="Asakawa S."/>
            <person name="Takano H."/>
            <person name="Ohta N."/>
            <person name="Kuroiwa H."/>
            <person name="Tanaka K."/>
            <person name="Shimizu N."/>
            <person name="Sugano S."/>
            <person name="Sato N."/>
            <person name="Nozaki H."/>
            <person name="Ogasawara N."/>
            <person name="Kohara Y."/>
            <person name="Kuroiwa T."/>
        </authorList>
    </citation>
    <scope>NUCLEOTIDE SEQUENCE [LARGE SCALE GENOMIC DNA]</scope>
    <source>
        <strain evidence="6 7">10D</strain>
    </source>
</reference>
<keyword evidence="7" id="KW-1185">Reference proteome</keyword>
<keyword evidence="2 4" id="KW-0808">Transferase</keyword>
<feature type="region of interest" description="Disordered" evidence="5">
    <location>
        <begin position="318"/>
        <end position="338"/>
    </location>
</feature>
<sequence>MNSGNEYARVSPGATSAPDAQSGLGVTTAGSEVTIKAWKQTAGERCAVGNALVAAHEPHCPVCPEPTNKIVPRRKMVPSSMAVQPQPFPHQVGGHGALALHGAGLVKKPLVERELAFYEYVWGDLVDIFERLDDTSEDGLNLRRKLVAPHSPRKLERLLSSETRGRALANLRDRLQYRRMKAERRCALCRQNAPVGCGSSAGTNKLCTMQFSDLVVQTLREFTARYYGIVSLYRVRGEWRYTRELPSSSAIELEANDSSDSAITGLPDAAERRSPASSEDTSSGLVELWHAENGKALDVNPWARVCFERSFASYASHRGTRSPRVGTTPGADANHMDPDRGVVVETGVTSSDPDDAVQHDFLVLEDLTFPFRYPSVLDVKVGTRDYDDEATEEKRRRHIEKCRMTTSARYGVRLTGMQVFQPERRTYLCHDKYHGRRLKDEEQLQEELQQYLDNGQRSRVAALRAVQVANAFRQRLEILRDFVARQEEWRFYSSSLLFIYEGDSVEAQDAPVQPASDANAATASEVASACAARNGSKSGNATSVCLKMIDFAHTQRSNCDDGPNDDGYLLGIETMIRLFFNAAQRFAERGNQWHP</sequence>
<feature type="region of interest" description="Disordered" evidence="5">
    <location>
        <begin position="256"/>
        <end position="281"/>
    </location>
</feature>
<protein>
    <recommendedName>
        <fullName evidence="4">Kinase</fullName>
        <ecNumber evidence="4">2.7.-.-</ecNumber>
    </recommendedName>
</protein>